<accession>A0ABU7BT47</accession>
<evidence type="ECO:0000313" key="3">
    <source>
        <dbReference type="Proteomes" id="UP001345963"/>
    </source>
</evidence>
<sequence>MSPDEEGHIPACSKPNPDLVLFSRILLSMRFSFCGFVTEKIISASVRRVQRERERRADTAQVNARAQTSAGGRTNTQNKEGGEEEGGGKHRALFLLFILLPLLCSGHIPEDRRKLLGTADPGRKAAEQARGSQLEMEKEKEKAAAQKPMQQNLQRQRVRQKAGRQRHDGLGAD</sequence>
<keyword evidence="3" id="KW-1185">Reference proteome</keyword>
<reference evidence="2 3" key="1">
    <citation type="submission" date="2021-07" db="EMBL/GenBank/DDBJ databases">
        <authorList>
            <person name="Palmer J.M."/>
        </authorList>
    </citation>
    <scope>NUCLEOTIDE SEQUENCE [LARGE SCALE GENOMIC DNA]</scope>
    <source>
        <strain evidence="2 3">AT_MEX2019</strain>
        <tissue evidence="2">Muscle</tissue>
    </source>
</reference>
<comment type="caution">
    <text evidence="2">The sequence shown here is derived from an EMBL/GenBank/DDBJ whole genome shotgun (WGS) entry which is preliminary data.</text>
</comment>
<evidence type="ECO:0000256" key="1">
    <source>
        <dbReference type="SAM" id="MobiDB-lite"/>
    </source>
</evidence>
<feature type="compositionally biased region" description="Basic and acidic residues" evidence="1">
    <location>
        <begin position="135"/>
        <end position="144"/>
    </location>
</feature>
<proteinExistence type="predicted"/>
<organism evidence="2 3">
    <name type="scientific">Ataeniobius toweri</name>
    <dbReference type="NCBI Taxonomy" id="208326"/>
    <lineage>
        <taxon>Eukaryota</taxon>
        <taxon>Metazoa</taxon>
        <taxon>Chordata</taxon>
        <taxon>Craniata</taxon>
        <taxon>Vertebrata</taxon>
        <taxon>Euteleostomi</taxon>
        <taxon>Actinopterygii</taxon>
        <taxon>Neopterygii</taxon>
        <taxon>Teleostei</taxon>
        <taxon>Neoteleostei</taxon>
        <taxon>Acanthomorphata</taxon>
        <taxon>Ovalentaria</taxon>
        <taxon>Atherinomorphae</taxon>
        <taxon>Cyprinodontiformes</taxon>
        <taxon>Goodeidae</taxon>
        <taxon>Ataeniobius</taxon>
    </lineage>
</organism>
<feature type="region of interest" description="Disordered" evidence="1">
    <location>
        <begin position="51"/>
        <end position="87"/>
    </location>
</feature>
<dbReference type="EMBL" id="JAHUTI010069000">
    <property type="protein sequence ID" value="MED6253857.1"/>
    <property type="molecule type" value="Genomic_DNA"/>
</dbReference>
<feature type="compositionally biased region" description="Polar residues" evidence="1">
    <location>
        <begin position="60"/>
        <end position="79"/>
    </location>
</feature>
<gene>
    <name evidence="2" type="ORF">ATANTOWER_005226</name>
</gene>
<dbReference type="Proteomes" id="UP001345963">
    <property type="component" value="Unassembled WGS sequence"/>
</dbReference>
<protein>
    <submittedName>
        <fullName evidence="2">Uncharacterized protein</fullName>
    </submittedName>
</protein>
<evidence type="ECO:0000313" key="2">
    <source>
        <dbReference type="EMBL" id="MED6253857.1"/>
    </source>
</evidence>
<name>A0ABU7BT47_9TELE</name>
<feature type="non-terminal residue" evidence="2">
    <location>
        <position position="173"/>
    </location>
</feature>
<feature type="region of interest" description="Disordered" evidence="1">
    <location>
        <begin position="115"/>
        <end position="173"/>
    </location>
</feature>